<evidence type="ECO:0000313" key="3">
    <source>
        <dbReference type="EMBL" id="KAJ9610234.1"/>
    </source>
</evidence>
<accession>A0AA38XBU1</accession>
<dbReference type="Proteomes" id="UP001172673">
    <property type="component" value="Unassembled WGS sequence"/>
</dbReference>
<evidence type="ECO:0000256" key="1">
    <source>
        <dbReference type="ARBA" id="ARBA00038376"/>
    </source>
</evidence>
<dbReference type="PANTHER" id="PTHR43355:SF2">
    <property type="entry name" value="FLAVIN REDUCTASE (NADPH)"/>
    <property type="match status" value="1"/>
</dbReference>
<dbReference type="GO" id="GO:0042602">
    <property type="term" value="F:riboflavin reductase (NADPH) activity"/>
    <property type="evidence" value="ECO:0007669"/>
    <property type="project" value="TreeGrafter"/>
</dbReference>
<gene>
    <name evidence="3" type="ORF">H2200_005011</name>
</gene>
<protein>
    <recommendedName>
        <fullName evidence="2">NAD(P)-binding domain-containing protein</fullName>
    </recommendedName>
</protein>
<reference evidence="3" key="1">
    <citation type="submission" date="2022-10" db="EMBL/GenBank/DDBJ databases">
        <title>Culturing micro-colonial fungi from biological soil crusts in the Mojave desert and describing Neophaeococcomyces mojavensis, and introducing the new genera and species Taxawa tesnikishii.</title>
        <authorList>
            <person name="Kurbessoian T."/>
            <person name="Stajich J.E."/>
        </authorList>
    </citation>
    <scope>NUCLEOTIDE SEQUENCE</scope>
    <source>
        <strain evidence="3">TK_41</strain>
    </source>
</reference>
<proteinExistence type="inferred from homology"/>
<keyword evidence="4" id="KW-1185">Reference proteome</keyword>
<evidence type="ECO:0000313" key="4">
    <source>
        <dbReference type="Proteomes" id="UP001172673"/>
    </source>
</evidence>
<dbReference type="PANTHER" id="PTHR43355">
    <property type="entry name" value="FLAVIN REDUCTASE (NADPH)"/>
    <property type="match status" value="1"/>
</dbReference>
<comment type="caution">
    <text evidence="3">The sequence shown here is derived from an EMBL/GenBank/DDBJ whole genome shotgun (WGS) entry which is preliminary data.</text>
</comment>
<evidence type="ECO:0000259" key="2">
    <source>
        <dbReference type="Pfam" id="PF13460"/>
    </source>
</evidence>
<feature type="domain" description="NAD(P)-binding" evidence="2">
    <location>
        <begin position="14"/>
        <end position="221"/>
    </location>
</feature>
<dbReference type="Gene3D" id="3.40.50.720">
    <property type="entry name" value="NAD(P)-binding Rossmann-like Domain"/>
    <property type="match status" value="1"/>
</dbReference>
<dbReference type="Pfam" id="PF13460">
    <property type="entry name" value="NAD_binding_10"/>
    <property type="match status" value="1"/>
</dbReference>
<comment type="similarity">
    <text evidence="1">Belongs to the avfA family.</text>
</comment>
<sequence length="236" mass="25298">MADKTSLPQILLIGATGRTGRLVLEEALYRGHLVTILIRKADDTLPQHNNLTISIGDPCVETDVEKALQATKPSVPVTIISTLGQTRKSGNPWAATTSPRRFMEASAKAVLAASQSPSVRGMVKVEKLILMSMFGAGDSFDQLNFLMRWTMNHSNMDVAIEDQNLVDAAVKAGPLPFVLVRPAMLKNGEALPVKVHGNNGEGAGFMPSITVKSVVTFLLDAAVKSEFDGTTPMISN</sequence>
<dbReference type="AlphaFoldDB" id="A0AA38XBU1"/>
<organism evidence="3 4">
    <name type="scientific">Cladophialophora chaetospira</name>
    <dbReference type="NCBI Taxonomy" id="386627"/>
    <lineage>
        <taxon>Eukaryota</taxon>
        <taxon>Fungi</taxon>
        <taxon>Dikarya</taxon>
        <taxon>Ascomycota</taxon>
        <taxon>Pezizomycotina</taxon>
        <taxon>Eurotiomycetes</taxon>
        <taxon>Chaetothyriomycetidae</taxon>
        <taxon>Chaetothyriales</taxon>
        <taxon>Herpotrichiellaceae</taxon>
        <taxon>Cladophialophora</taxon>
    </lineage>
</organism>
<dbReference type="InterPro" id="IPR036291">
    <property type="entry name" value="NAD(P)-bd_dom_sf"/>
</dbReference>
<dbReference type="InterPro" id="IPR051606">
    <property type="entry name" value="Polyketide_Oxido-like"/>
</dbReference>
<dbReference type="GO" id="GO:0004074">
    <property type="term" value="F:biliverdin reductase [NAD(P)H] activity"/>
    <property type="evidence" value="ECO:0007669"/>
    <property type="project" value="TreeGrafter"/>
</dbReference>
<name>A0AA38XBU1_9EURO</name>
<dbReference type="EMBL" id="JAPDRK010000007">
    <property type="protein sequence ID" value="KAJ9610234.1"/>
    <property type="molecule type" value="Genomic_DNA"/>
</dbReference>
<dbReference type="SUPFAM" id="SSF51735">
    <property type="entry name" value="NAD(P)-binding Rossmann-fold domains"/>
    <property type="match status" value="1"/>
</dbReference>
<dbReference type="InterPro" id="IPR016040">
    <property type="entry name" value="NAD(P)-bd_dom"/>
</dbReference>